<evidence type="ECO:0000313" key="2">
    <source>
        <dbReference type="EMBL" id="GMF44207.1"/>
    </source>
</evidence>
<gene>
    <name evidence="2" type="ORF">Pfra01_001528400</name>
</gene>
<evidence type="ECO:0000313" key="3">
    <source>
        <dbReference type="Proteomes" id="UP001165121"/>
    </source>
</evidence>
<dbReference type="OrthoDB" id="145110at2759"/>
<reference evidence="2" key="1">
    <citation type="submission" date="2023-04" db="EMBL/GenBank/DDBJ databases">
        <title>Phytophthora fragariaefolia NBRC 109709.</title>
        <authorList>
            <person name="Ichikawa N."/>
            <person name="Sato H."/>
            <person name="Tonouchi N."/>
        </authorList>
    </citation>
    <scope>NUCLEOTIDE SEQUENCE</scope>
    <source>
        <strain evidence="2">NBRC 109709</strain>
    </source>
</reference>
<name>A0A9W6XRZ8_9STRA</name>
<proteinExistence type="predicted"/>
<feature type="region of interest" description="Disordered" evidence="1">
    <location>
        <begin position="1"/>
        <end position="79"/>
    </location>
</feature>
<keyword evidence="3" id="KW-1185">Reference proteome</keyword>
<accession>A0A9W6XRZ8</accession>
<dbReference type="Proteomes" id="UP001165121">
    <property type="component" value="Unassembled WGS sequence"/>
</dbReference>
<evidence type="ECO:0000256" key="1">
    <source>
        <dbReference type="SAM" id="MobiDB-lite"/>
    </source>
</evidence>
<comment type="caution">
    <text evidence="2">The sequence shown here is derived from an EMBL/GenBank/DDBJ whole genome shotgun (WGS) entry which is preliminary data.</text>
</comment>
<dbReference type="AlphaFoldDB" id="A0A9W6XRZ8"/>
<feature type="region of interest" description="Disordered" evidence="1">
    <location>
        <begin position="99"/>
        <end position="146"/>
    </location>
</feature>
<organism evidence="2 3">
    <name type="scientific">Phytophthora fragariaefolia</name>
    <dbReference type="NCBI Taxonomy" id="1490495"/>
    <lineage>
        <taxon>Eukaryota</taxon>
        <taxon>Sar</taxon>
        <taxon>Stramenopiles</taxon>
        <taxon>Oomycota</taxon>
        <taxon>Peronosporomycetes</taxon>
        <taxon>Peronosporales</taxon>
        <taxon>Peronosporaceae</taxon>
        <taxon>Phytophthora</taxon>
    </lineage>
</organism>
<sequence length="253" mass="27856">MPQPSPAFGKAAQQPSPRAHFDTREPEPTDSFLRPNLASPPRPGPMSSSGSPPPISTSNTANSPCLSTGQASTRSRGYAPVTALASDTATAEGIIAGGDLAEARPERDVSAPPQVSDDRPVAESGGETTGSVLREQHSGPMVEEEEEPRIYVFARRGRRGVDSLVSTRPRLPRLQPNECVVEPRRRRYRARTGKYILEFEVKCVADRSDGSTPKRLWINQHDFEQLWREGRIRAHPDEEYCNGVTQVWHTHLG</sequence>
<feature type="compositionally biased region" description="Polar residues" evidence="1">
    <location>
        <begin position="59"/>
        <end position="75"/>
    </location>
</feature>
<dbReference type="EMBL" id="BSXT01001652">
    <property type="protein sequence ID" value="GMF44207.1"/>
    <property type="molecule type" value="Genomic_DNA"/>
</dbReference>
<protein>
    <submittedName>
        <fullName evidence="2">Unnamed protein product</fullName>
    </submittedName>
</protein>